<evidence type="ECO:0000313" key="10">
    <source>
        <dbReference type="Proteomes" id="UP000199006"/>
    </source>
</evidence>
<evidence type="ECO:0000256" key="4">
    <source>
        <dbReference type="ARBA" id="ARBA00022741"/>
    </source>
</evidence>
<feature type="site" description="Transition state stabilizer" evidence="7">
    <location>
        <position position="179"/>
    </location>
</feature>
<dbReference type="PANTHER" id="PTHR21060">
    <property type="entry name" value="ACETATE KINASE"/>
    <property type="match status" value="1"/>
</dbReference>
<keyword evidence="7" id="KW-0479">Metal-binding</keyword>
<feature type="binding site" evidence="7">
    <location>
        <position position="14"/>
    </location>
    <ligand>
        <name>ATP</name>
        <dbReference type="ChEBI" id="CHEBI:30616"/>
    </ligand>
</feature>
<dbReference type="GO" id="GO:0000287">
    <property type="term" value="F:magnesium ion binding"/>
    <property type="evidence" value="ECO:0007669"/>
    <property type="project" value="UniProtKB-UniRule"/>
</dbReference>
<feature type="binding site" evidence="7">
    <location>
        <begin position="207"/>
        <end position="211"/>
    </location>
    <ligand>
        <name>ATP</name>
        <dbReference type="ChEBI" id="CHEBI:30616"/>
    </ligand>
</feature>
<dbReference type="RefSeq" id="WP_089857786.1">
    <property type="nucleotide sequence ID" value="NZ_FOTI01000001.1"/>
</dbReference>
<dbReference type="Gene3D" id="3.30.420.40">
    <property type="match status" value="2"/>
</dbReference>
<dbReference type="EMBL" id="FOTI01000001">
    <property type="protein sequence ID" value="SFL06100.1"/>
    <property type="molecule type" value="Genomic_DNA"/>
</dbReference>
<keyword evidence="5 7" id="KW-0418">Kinase</keyword>
<accession>A0A1I4EM06</accession>
<evidence type="ECO:0000256" key="6">
    <source>
        <dbReference type="ARBA" id="ARBA00022840"/>
    </source>
</evidence>
<dbReference type="UniPathway" id="UPA00340">
    <property type="reaction ID" value="UER00458"/>
</dbReference>
<dbReference type="GO" id="GO:0006083">
    <property type="term" value="P:acetate metabolic process"/>
    <property type="evidence" value="ECO:0007669"/>
    <property type="project" value="TreeGrafter"/>
</dbReference>
<dbReference type="PRINTS" id="PR00471">
    <property type="entry name" value="ACETATEKNASE"/>
</dbReference>
<keyword evidence="10" id="KW-1185">Reference proteome</keyword>
<dbReference type="AlphaFoldDB" id="A0A1I4EM06"/>
<evidence type="ECO:0000256" key="5">
    <source>
        <dbReference type="ARBA" id="ARBA00022777"/>
    </source>
</evidence>
<dbReference type="Proteomes" id="UP000199006">
    <property type="component" value="Unassembled WGS sequence"/>
</dbReference>
<feature type="binding site" evidence="7">
    <location>
        <position position="383"/>
    </location>
    <ligand>
        <name>Mg(2+)</name>
        <dbReference type="ChEBI" id="CHEBI:18420"/>
    </ligand>
</feature>
<dbReference type="GO" id="GO:0005524">
    <property type="term" value="F:ATP binding"/>
    <property type="evidence" value="ECO:0007669"/>
    <property type="project" value="UniProtKB-KW"/>
</dbReference>
<feature type="binding site" evidence="7">
    <location>
        <position position="7"/>
    </location>
    <ligand>
        <name>Mg(2+)</name>
        <dbReference type="ChEBI" id="CHEBI:18420"/>
    </ligand>
</feature>
<dbReference type="PIRSF" id="PIRSF000722">
    <property type="entry name" value="Acetate_prop_kin"/>
    <property type="match status" value="1"/>
</dbReference>
<evidence type="ECO:0000256" key="8">
    <source>
        <dbReference type="RuleBase" id="RU003835"/>
    </source>
</evidence>
<dbReference type="HAMAP" id="MF_00020">
    <property type="entry name" value="Acetate_kinase"/>
    <property type="match status" value="1"/>
</dbReference>
<feature type="active site" description="Proton donor/acceptor" evidence="7">
    <location>
        <position position="147"/>
    </location>
</feature>
<comment type="subunit">
    <text evidence="7">Homodimer.</text>
</comment>
<comment type="function">
    <text evidence="7">Catalyzes the formation of acetyl phosphate from acetate and ATP. Can also catalyze the reverse reaction.</text>
</comment>
<comment type="catalytic activity">
    <reaction evidence="7">
        <text>acetate + ATP = acetyl phosphate + ADP</text>
        <dbReference type="Rhea" id="RHEA:11352"/>
        <dbReference type="ChEBI" id="CHEBI:22191"/>
        <dbReference type="ChEBI" id="CHEBI:30089"/>
        <dbReference type="ChEBI" id="CHEBI:30616"/>
        <dbReference type="ChEBI" id="CHEBI:456216"/>
        <dbReference type="EC" id="2.7.2.1"/>
    </reaction>
</comment>
<dbReference type="GO" id="GO:0005737">
    <property type="term" value="C:cytoplasm"/>
    <property type="evidence" value="ECO:0007669"/>
    <property type="project" value="UniProtKB-SubCell"/>
</dbReference>
<feature type="binding site" evidence="7">
    <location>
        <begin position="330"/>
        <end position="334"/>
    </location>
    <ligand>
        <name>ATP</name>
        <dbReference type="ChEBI" id="CHEBI:30616"/>
    </ligand>
</feature>
<dbReference type="GO" id="GO:0008776">
    <property type="term" value="F:acetate kinase activity"/>
    <property type="evidence" value="ECO:0007669"/>
    <property type="project" value="UniProtKB-UniRule"/>
</dbReference>
<dbReference type="OrthoDB" id="9802453at2"/>
<dbReference type="PROSITE" id="PS01075">
    <property type="entry name" value="ACETATE_KINASE_1"/>
    <property type="match status" value="1"/>
</dbReference>
<name>A0A1I4EM06_9FIRM</name>
<dbReference type="GO" id="GO:0006085">
    <property type="term" value="P:acetyl-CoA biosynthetic process"/>
    <property type="evidence" value="ECO:0007669"/>
    <property type="project" value="UniProtKB-UniRule"/>
</dbReference>
<keyword evidence="7" id="KW-0460">Magnesium</keyword>
<dbReference type="Pfam" id="PF00871">
    <property type="entry name" value="Acetate_kinase"/>
    <property type="match status" value="1"/>
</dbReference>
<dbReference type="InterPro" id="IPR000890">
    <property type="entry name" value="Aliphatic_acid_kin_short-chain"/>
</dbReference>
<feature type="site" description="Transition state stabilizer" evidence="7">
    <location>
        <position position="240"/>
    </location>
</feature>
<evidence type="ECO:0000256" key="7">
    <source>
        <dbReference type="HAMAP-Rule" id="MF_00020"/>
    </source>
</evidence>
<sequence length="397" mass="43403">MKILVINSGSSSIKYQLIDMTDESVLAVGLVERIGIDGARLEQEVSGHEYVIEQAIPDHEVGMELVIAALTDEENGVISSVDEIDGVGHRVVQGGKFFDKSVLVDDDVKAKIKECAKIAPLHNPAHLMGINVCEELMPETKQVVTFDSAFHQSMPEEAYMYALPYKYYEKYDIRRYGAHGTSHKYVAQLAAEQLGKAVEETKIITCHLGNGASITAVKSGKSYDTSMGLTPLEGLVMGTRCGDIDPAAIPYIMEKEDLSPQEMDDIMNNESGFLGITGISNDTRDIEEAAEEGNQKAQLALKMFSYRAKKYIGSYVAAMNGVDAVVFTAGIGENGIEMREDICQDLDYLGIKIDTEKNNVRGKLTDITAADSKVKVYVIPTNEELVIARDTLALVAE</sequence>
<keyword evidence="6 7" id="KW-0067">ATP-binding</keyword>
<evidence type="ECO:0000256" key="3">
    <source>
        <dbReference type="ARBA" id="ARBA00022679"/>
    </source>
</evidence>
<dbReference type="EC" id="2.7.2.1" evidence="7"/>
<evidence type="ECO:0000256" key="2">
    <source>
        <dbReference type="ARBA" id="ARBA00022490"/>
    </source>
</evidence>
<organism evidence="9 10">
    <name type="scientific">Halanaerobium salsuginis</name>
    <dbReference type="NCBI Taxonomy" id="29563"/>
    <lineage>
        <taxon>Bacteria</taxon>
        <taxon>Bacillati</taxon>
        <taxon>Bacillota</taxon>
        <taxon>Clostridia</taxon>
        <taxon>Halanaerobiales</taxon>
        <taxon>Halanaerobiaceae</taxon>
        <taxon>Halanaerobium</taxon>
    </lineage>
</organism>
<gene>
    <name evidence="7" type="primary">ackA</name>
    <name evidence="9" type="ORF">SAMN02983006_00021</name>
</gene>
<keyword evidence="4 7" id="KW-0547">Nucleotide-binding</keyword>
<proteinExistence type="inferred from homology"/>
<dbReference type="InterPro" id="IPR004372">
    <property type="entry name" value="Ac/propionate_kinase"/>
</dbReference>
<evidence type="ECO:0000256" key="1">
    <source>
        <dbReference type="ARBA" id="ARBA00008748"/>
    </source>
</evidence>
<comment type="subcellular location">
    <subcellularLocation>
        <location evidence="7">Cytoplasm</location>
    </subcellularLocation>
</comment>
<comment type="pathway">
    <text evidence="7">Metabolic intermediate biosynthesis; acetyl-CoA biosynthesis; acetyl-CoA from acetate: step 1/2.</text>
</comment>
<comment type="similarity">
    <text evidence="1 7 8">Belongs to the acetokinase family.</text>
</comment>
<dbReference type="PANTHER" id="PTHR21060:SF15">
    <property type="entry name" value="ACETATE KINASE-RELATED"/>
    <property type="match status" value="1"/>
</dbReference>
<keyword evidence="3 7" id="KW-0808">Transferase</keyword>
<dbReference type="STRING" id="29563.SAMN02983006_00021"/>
<dbReference type="SUPFAM" id="SSF53067">
    <property type="entry name" value="Actin-like ATPase domain"/>
    <property type="match status" value="2"/>
</dbReference>
<protein>
    <recommendedName>
        <fullName evidence="7">Acetate kinase</fullName>
        <ecNumber evidence="7">2.7.2.1</ecNumber>
    </recommendedName>
    <alternativeName>
        <fullName evidence="7">Acetokinase</fullName>
    </alternativeName>
</protein>
<keyword evidence="2 7" id="KW-0963">Cytoplasm</keyword>
<comment type="cofactor">
    <cofactor evidence="7">
        <name>Mg(2+)</name>
        <dbReference type="ChEBI" id="CHEBI:18420"/>
    </cofactor>
    <cofactor evidence="7">
        <name>Mn(2+)</name>
        <dbReference type="ChEBI" id="CHEBI:29035"/>
    </cofactor>
    <text evidence="7">Mg(2+). Can also accept Mn(2+).</text>
</comment>
<dbReference type="PROSITE" id="PS01076">
    <property type="entry name" value="ACETATE_KINASE_2"/>
    <property type="match status" value="1"/>
</dbReference>
<evidence type="ECO:0000313" key="9">
    <source>
        <dbReference type="EMBL" id="SFL06100.1"/>
    </source>
</evidence>
<feature type="binding site" evidence="7">
    <location>
        <begin position="282"/>
        <end position="284"/>
    </location>
    <ligand>
        <name>ATP</name>
        <dbReference type="ChEBI" id="CHEBI:30616"/>
    </ligand>
</feature>
<dbReference type="NCBIfam" id="TIGR00016">
    <property type="entry name" value="ackA"/>
    <property type="match status" value="1"/>
</dbReference>
<dbReference type="InterPro" id="IPR043129">
    <property type="entry name" value="ATPase_NBD"/>
</dbReference>
<dbReference type="InterPro" id="IPR023865">
    <property type="entry name" value="Aliphatic_acid_kinase_CS"/>
</dbReference>
<reference evidence="9 10" key="1">
    <citation type="submission" date="2016-10" db="EMBL/GenBank/DDBJ databases">
        <authorList>
            <person name="de Groot N.N."/>
        </authorList>
    </citation>
    <scope>NUCLEOTIDE SEQUENCE [LARGE SCALE GENOMIC DNA]</scope>
    <source>
        <strain evidence="9 10">ATCC 51327</strain>
    </source>
</reference>
<feature type="binding site" evidence="7">
    <location>
        <position position="90"/>
    </location>
    <ligand>
        <name>substrate</name>
    </ligand>
</feature>
<dbReference type="CDD" id="cd24010">
    <property type="entry name" value="ASKHA_NBD_AcK_PK"/>
    <property type="match status" value="1"/>
</dbReference>